<dbReference type="RefSeq" id="WP_069483460.1">
    <property type="nucleotide sequence ID" value="NZ_KV766183.1"/>
</dbReference>
<sequence>MAIPVIGSNELNEKMLQADKAINTIKDRIDLIQSDIVKKMVVIRNEQQYTNELSYEIADLIMSSQYNAERSKIIFSGISGMDGEYEKYGTTIHPKFLRTPRNLFNVITSSGPLFRGNVSVYINDVISTEAKHILMHDHCTGKGIYFEELNEDTVNMYIEIDRSNLLGDTHVNVIEVNPYLAGSFDIETIQIKEMYSPDLVVLNANDLQRIGRSRIILDKKYELFSIAFTFKLRFKNNIDKYPFGIQSLQFLNAEFKNDSYIIAPVTKKENIEFIGTGVIIRSVAGIEDSTMIKKDITIYFDYDNGILKNEIELSEDDIIYPISRNVKTVYAHIPITTSLFTIEFNQVKTRL</sequence>
<evidence type="ECO:0000313" key="2">
    <source>
        <dbReference type="Proteomes" id="UP000094784"/>
    </source>
</evidence>
<dbReference type="Proteomes" id="UP000094784">
    <property type="component" value="Unassembled WGS sequence"/>
</dbReference>
<proteinExistence type="predicted"/>
<organism evidence="1 2">
    <name type="scientific">Lysinibacillus fusiformis</name>
    <dbReference type="NCBI Taxonomy" id="28031"/>
    <lineage>
        <taxon>Bacteria</taxon>
        <taxon>Bacillati</taxon>
        <taxon>Bacillota</taxon>
        <taxon>Bacilli</taxon>
        <taxon>Bacillales</taxon>
        <taxon>Bacillaceae</taxon>
        <taxon>Lysinibacillus</taxon>
    </lineage>
</organism>
<accession>A0A1E4QYB1</accession>
<reference evidence="1 2" key="1">
    <citation type="submission" date="2016-09" db="EMBL/GenBank/DDBJ databases">
        <title>Draft genome sequence of the soil isolate, Lysinibacillus fusiformis M5, a potential hypoxanthine producer.</title>
        <authorList>
            <person name="Gallegos-Monterrosa R."/>
            <person name="Maroti G."/>
            <person name="Balint B."/>
            <person name="Kovacs A.T."/>
        </authorList>
    </citation>
    <scope>NUCLEOTIDE SEQUENCE [LARGE SCALE GENOMIC DNA]</scope>
    <source>
        <strain evidence="1 2">M5</strain>
    </source>
</reference>
<protein>
    <submittedName>
        <fullName evidence="1">Uncharacterized protein</fullName>
    </submittedName>
</protein>
<evidence type="ECO:0000313" key="1">
    <source>
        <dbReference type="EMBL" id="ODV53214.1"/>
    </source>
</evidence>
<dbReference type="EMBL" id="MECQ01000008">
    <property type="protein sequence ID" value="ODV53214.1"/>
    <property type="molecule type" value="Genomic_DNA"/>
</dbReference>
<gene>
    <name evidence="1" type="ORF">BG258_23210</name>
</gene>
<name>A0A1E4QYB1_9BACI</name>
<dbReference type="AlphaFoldDB" id="A0A1E4QYB1"/>
<comment type="caution">
    <text evidence="1">The sequence shown here is derived from an EMBL/GenBank/DDBJ whole genome shotgun (WGS) entry which is preliminary data.</text>
</comment>